<name>A0A835YX38_9STRA</name>
<evidence type="ECO:0000313" key="3">
    <source>
        <dbReference type="EMBL" id="KAG5183096.1"/>
    </source>
</evidence>
<dbReference type="EMBL" id="JAFCMP010000223">
    <property type="protein sequence ID" value="KAG5183096.1"/>
    <property type="molecule type" value="Genomic_DNA"/>
</dbReference>
<sequence>MAPLHTAYDGFYAPPVSKQVKPERHAPEEQDAAPQDRGGEGGGSQGAPLVPLGAPLPPSAEARASSAPAALNSSVEVPLVALLLASAAVGAALGFGLGALYVRRLLAPKVLRAFVADVGDFGDVIRTDLLGLDEAPVVSMDDGTLRGAVGAAAKEKVINAETGKDGFEAPYEVPLDVRTVGIAQLTAHGVPLETQAAMFDNWRTKLTAGQKQSSMQAWAAASQGSPEEVQAFLEGMRELNRLHAGSSESYCQSRRRRGRGARTDRTWPLAILSTEGTTV</sequence>
<dbReference type="AlphaFoldDB" id="A0A835YX38"/>
<keyword evidence="4" id="KW-1185">Reference proteome</keyword>
<comment type="caution">
    <text evidence="3">The sequence shown here is derived from an EMBL/GenBank/DDBJ whole genome shotgun (WGS) entry which is preliminary data.</text>
</comment>
<keyword evidence="2" id="KW-0472">Membrane</keyword>
<keyword evidence="2" id="KW-0812">Transmembrane</keyword>
<gene>
    <name evidence="3" type="ORF">JKP88DRAFT_273071</name>
</gene>
<evidence type="ECO:0000256" key="2">
    <source>
        <dbReference type="SAM" id="Phobius"/>
    </source>
</evidence>
<feature type="region of interest" description="Disordered" evidence="1">
    <location>
        <begin position="1"/>
        <end position="61"/>
    </location>
</feature>
<accession>A0A835YX38</accession>
<feature type="transmembrane region" description="Helical" evidence="2">
    <location>
        <begin position="79"/>
        <end position="102"/>
    </location>
</feature>
<feature type="compositionally biased region" description="Low complexity" evidence="1">
    <location>
        <begin position="46"/>
        <end position="61"/>
    </location>
</feature>
<organism evidence="3 4">
    <name type="scientific">Tribonema minus</name>
    <dbReference type="NCBI Taxonomy" id="303371"/>
    <lineage>
        <taxon>Eukaryota</taxon>
        <taxon>Sar</taxon>
        <taxon>Stramenopiles</taxon>
        <taxon>Ochrophyta</taxon>
        <taxon>PX clade</taxon>
        <taxon>Xanthophyceae</taxon>
        <taxon>Tribonematales</taxon>
        <taxon>Tribonemataceae</taxon>
        <taxon>Tribonema</taxon>
    </lineage>
</organism>
<keyword evidence="2" id="KW-1133">Transmembrane helix</keyword>
<protein>
    <submittedName>
        <fullName evidence="3">Uncharacterized protein</fullName>
    </submittedName>
</protein>
<proteinExistence type="predicted"/>
<reference evidence="3" key="1">
    <citation type="submission" date="2021-02" db="EMBL/GenBank/DDBJ databases">
        <title>First Annotated Genome of the Yellow-green Alga Tribonema minus.</title>
        <authorList>
            <person name="Mahan K.M."/>
        </authorList>
    </citation>
    <scope>NUCLEOTIDE SEQUENCE</scope>
    <source>
        <strain evidence="3">UTEX B ZZ1240</strain>
    </source>
</reference>
<dbReference type="Proteomes" id="UP000664859">
    <property type="component" value="Unassembled WGS sequence"/>
</dbReference>
<evidence type="ECO:0000256" key="1">
    <source>
        <dbReference type="SAM" id="MobiDB-lite"/>
    </source>
</evidence>
<evidence type="ECO:0000313" key="4">
    <source>
        <dbReference type="Proteomes" id="UP000664859"/>
    </source>
</evidence>